<evidence type="ECO:0000313" key="2">
    <source>
        <dbReference type="Proteomes" id="UP000007364"/>
    </source>
</evidence>
<accession>K2QNH3</accession>
<dbReference type="EMBL" id="AMSG01000002">
    <property type="protein sequence ID" value="EKF56432.1"/>
    <property type="molecule type" value="Genomic_DNA"/>
</dbReference>
<dbReference type="Proteomes" id="UP000007364">
    <property type="component" value="Unassembled WGS sequence"/>
</dbReference>
<gene>
    <name evidence="1" type="ORF">I215_02878</name>
</gene>
<evidence type="ECO:0000313" key="1">
    <source>
        <dbReference type="EMBL" id="EKF56432.1"/>
    </source>
</evidence>
<keyword evidence="2" id="KW-1185">Reference proteome</keyword>
<dbReference type="AlphaFoldDB" id="K2QNH3"/>
<sequence>MARAQFEHARTRLFNVNDWSDLGFFTAKFELYDPNLIHTTTLLELGSYIKIIFPMAMPENWVKVTEIYTDDSKAYFIVHPVSNPMEDSSEKVAHFLQEKASSIFKVEIDGTRVYGYEIGRNEVINNSGTKAGNRKFINTVMAWGGWLGMQRYQWGKLTNHFVKTEPLLTKN</sequence>
<dbReference type="RefSeq" id="WP_008990451.1">
    <property type="nucleotide sequence ID" value="NZ_AMSG01000002.1"/>
</dbReference>
<protein>
    <submittedName>
        <fullName evidence="1">Uncharacterized protein</fullName>
    </submittedName>
</protein>
<dbReference type="eggNOG" id="ENOG5031022">
    <property type="taxonomic scope" value="Bacteria"/>
</dbReference>
<reference evidence="1 2" key="1">
    <citation type="journal article" date="2012" name="J. Bacteriol.">
        <title>Genome Sequence of Galbibacter marinum Type Strain ck-I2-15.</title>
        <authorList>
            <person name="Lai Q."/>
            <person name="Li C."/>
            <person name="Shao Z."/>
        </authorList>
    </citation>
    <scope>NUCLEOTIDE SEQUENCE [LARGE SCALE GENOMIC DNA]</scope>
    <source>
        <strain evidence="2">ck-I2-15</strain>
    </source>
</reference>
<dbReference type="STRING" id="555500.I215_02878"/>
<dbReference type="OrthoDB" id="947646at2"/>
<proteinExistence type="predicted"/>
<name>K2QNH3_9FLAO</name>
<organism evidence="1 2">
    <name type="scientific">Galbibacter marinus</name>
    <dbReference type="NCBI Taxonomy" id="555500"/>
    <lineage>
        <taxon>Bacteria</taxon>
        <taxon>Pseudomonadati</taxon>
        <taxon>Bacteroidota</taxon>
        <taxon>Flavobacteriia</taxon>
        <taxon>Flavobacteriales</taxon>
        <taxon>Flavobacteriaceae</taxon>
        <taxon>Galbibacter</taxon>
    </lineage>
</organism>
<comment type="caution">
    <text evidence="1">The sequence shown here is derived from an EMBL/GenBank/DDBJ whole genome shotgun (WGS) entry which is preliminary data.</text>
</comment>